<dbReference type="EMBL" id="GBRH01179385">
    <property type="protein sequence ID" value="JAE18511.1"/>
    <property type="molecule type" value="Transcribed_RNA"/>
</dbReference>
<proteinExistence type="predicted"/>
<accession>A0A0A9G7I7</accession>
<organism evidence="1">
    <name type="scientific">Arundo donax</name>
    <name type="common">Giant reed</name>
    <name type="synonym">Donax arundinaceus</name>
    <dbReference type="NCBI Taxonomy" id="35708"/>
    <lineage>
        <taxon>Eukaryota</taxon>
        <taxon>Viridiplantae</taxon>
        <taxon>Streptophyta</taxon>
        <taxon>Embryophyta</taxon>
        <taxon>Tracheophyta</taxon>
        <taxon>Spermatophyta</taxon>
        <taxon>Magnoliopsida</taxon>
        <taxon>Liliopsida</taxon>
        <taxon>Poales</taxon>
        <taxon>Poaceae</taxon>
        <taxon>PACMAD clade</taxon>
        <taxon>Arundinoideae</taxon>
        <taxon>Arundineae</taxon>
        <taxon>Arundo</taxon>
    </lineage>
</organism>
<sequence>MKASHERMQLTQPQAQTEQLLELPMLEQVATGRYLHVHLQVNYSYWNLMLIGD</sequence>
<evidence type="ECO:0000313" key="1">
    <source>
        <dbReference type="EMBL" id="JAE18511.1"/>
    </source>
</evidence>
<name>A0A0A9G7I7_ARUDO</name>
<reference evidence="1" key="1">
    <citation type="submission" date="2014-09" db="EMBL/GenBank/DDBJ databases">
        <authorList>
            <person name="Magalhaes I.L.F."/>
            <person name="Oliveira U."/>
            <person name="Santos F.R."/>
            <person name="Vidigal T.H.D.A."/>
            <person name="Brescovit A.D."/>
            <person name="Santos A.J."/>
        </authorList>
    </citation>
    <scope>NUCLEOTIDE SEQUENCE</scope>
    <source>
        <tissue evidence="1">Shoot tissue taken approximately 20 cm above the soil surface</tissue>
    </source>
</reference>
<protein>
    <submittedName>
        <fullName evidence="1">Uncharacterized protein</fullName>
    </submittedName>
</protein>
<reference evidence="1" key="2">
    <citation type="journal article" date="2015" name="Data Brief">
        <title>Shoot transcriptome of the giant reed, Arundo donax.</title>
        <authorList>
            <person name="Barrero R.A."/>
            <person name="Guerrero F.D."/>
            <person name="Moolhuijzen P."/>
            <person name="Goolsby J.A."/>
            <person name="Tidwell J."/>
            <person name="Bellgard S.E."/>
            <person name="Bellgard M.I."/>
        </authorList>
    </citation>
    <scope>NUCLEOTIDE SEQUENCE</scope>
    <source>
        <tissue evidence="1">Shoot tissue taken approximately 20 cm above the soil surface</tissue>
    </source>
</reference>
<dbReference type="AlphaFoldDB" id="A0A0A9G7I7"/>